<comment type="subcellular location">
    <subcellularLocation>
        <location evidence="1 4">Periplasm</location>
    </subcellularLocation>
</comment>
<keyword evidence="6" id="KW-0966">Cell projection</keyword>
<dbReference type="InterPro" id="IPR017585">
    <property type="entry name" value="SAF_FlgA"/>
</dbReference>
<evidence type="ECO:0000256" key="3">
    <source>
        <dbReference type="ARBA" id="ARBA00022764"/>
    </source>
</evidence>
<evidence type="ECO:0000313" key="6">
    <source>
        <dbReference type="EMBL" id="CUA92578.1"/>
    </source>
</evidence>
<dbReference type="NCBIfam" id="TIGR03170">
    <property type="entry name" value="flgA_cterm"/>
    <property type="match status" value="1"/>
</dbReference>
<dbReference type="Proteomes" id="UP000183900">
    <property type="component" value="Unassembled WGS sequence"/>
</dbReference>
<keyword evidence="3 4" id="KW-0574">Periplasm</keyword>
<dbReference type="InterPro" id="IPR013974">
    <property type="entry name" value="SAF"/>
</dbReference>
<dbReference type="GO" id="GO:0044780">
    <property type="term" value="P:bacterial-type flagellum assembly"/>
    <property type="evidence" value="ECO:0007669"/>
    <property type="project" value="InterPro"/>
</dbReference>
<evidence type="ECO:0000256" key="2">
    <source>
        <dbReference type="ARBA" id="ARBA00022729"/>
    </source>
</evidence>
<keyword evidence="2 4" id="KW-0732">Signal</keyword>
<keyword evidence="6" id="KW-0282">Flagellum</keyword>
<accession>A0A0K6HP68</accession>
<comment type="function">
    <text evidence="4">Involved in the assembly process of the P-ring formation. It may associate with FlgF on the rod constituting a structure essential for the P-ring assembly or may act as a modulator protein for the P-ring assembly.</text>
</comment>
<comment type="similarity">
    <text evidence="4">Belongs to the FlgA family.</text>
</comment>
<gene>
    <name evidence="6" type="ORF">Ga0061067_1024</name>
</gene>
<dbReference type="SMART" id="SM00858">
    <property type="entry name" value="SAF"/>
    <property type="match status" value="1"/>
</dbReference>
<keyword evidence="7" id="KW-1185">Reference proteome</keyword>
<evidence type="ECO:0000313" key="7">
    <source>
        <dbReference type="Proteomes" id="UP000183900"/>
    </source>
</evidence>
<dbReference type="RefSeq" id="WP_055454343.1">
    <property type="nucleotide sequence ID" value="NZ_CYHE01000002.1"/>
</dbReference>
<name>A0A0K6HP68_9HYPH</name>
<dbReference type="InterPro" id="IPR039246">
    <property type="entry name" value="Flagellar_FlgA"/>
</dbReference>
<protein>
    <recommendedName>
        <fullName evidence="4">Flagella basal body P-ring formation protein FlgA</fullName>
    </recommendedName>
</protein>
<dbReference type="GO" id="GO:0042597">
    <property type="term" value="C:periplasmic space"/>
    <property type="evidence" value="ECO:0007669"/>
    <property type="project" value="UniProtKB-SubCell"/>
</dbReference>
<evidence type="ECO:0000256" key="4">
    <source>
        <dbReference type="RuleBase" id="RU362063"/>
    </source>
</evidence>
<sequence>MLTRLFICMMLAGLALTAAMTGARASSLDLPVLRSGVRQGEVISSDQVIIRRFPLRTVQQFSVVATREELVGRVARRSLQPGVPVPATAVVVETLIKRGEPARLIFREGGLQIIAQVEALQNGSVGSFIRARNIDSGLIITGRVQPDGSILVGD</sequence>
<organism evidence="6 7">
    <name type="scientific">Pannonibacter indicus</name>
    <dbReference type="NCBI Taxonomy" id="466044"/>
    <lineage>
        <taxon>Bacteria</taxon>
        <taxon>Pseudomonadati</taxon>
        <taxon>Pseudomonadota</taxon>
        <taxon>Alphaproteobacteria</taxon>
        <taxon>Hyphomicrobiales</taxon>
        <taxon>Stappiaceae</taxon>
        <taxon>Pannonibacter</taxon>
    </lineage>
</organism>
<dbReference type="PANTHER" id="PTHR36307:SF1">
    <property type="entry name" value="FLAGELLA BASAL BODY P-RING FORMATION PROTEIN FLGA"/>
    <property type="match status" value="1"/>
</dbReference>
<evidence type="ECO:0000259" key="5">
    <source>
        <dbReference type="SMART" id="SM00858"/>
    </source>
</evidence>
<reference evidence="7" key="1">
    <citation type="submission" date="2015-08" db="EMBL/GenBank/DDBJ databases">
        <authorList>
            <person name="Varghese N."/>
        </authorList>
    </citation>
    <scope>NUCLEOTIDE SEQUENCE [LARGE SCALE GENOMIC DNA]</scope>
    <source>
        <strain evidence="7">DSM 23407</strain>
    </source>
</reference>
<dbReference type="OrthoDB" id="8448733at2"/>
<evidence type="ECO:0000256" key="1">
    <source>
        <dbReference type="ARBA" id="ARBA00004418"/>
    </source>
</evidence>
<proteinExistence type="inferred from homology"/>
<dbReference type="PANTHER" id="PTHR36307">
    <property type="entry name" value="FLAGELLA BASAL BODY P-RING FORMATION PROTEIN FLGA"/>
    <property type="match status" value="1"/>
</dbReference>
<dbReference type="Pfam" id="PF13144">
    <property type="entry name" value="ChapFlgA"/>
    <property type="match status" value="1"/>
</dbReference>
<feature type="domain" description="SAF" evidence="5">
    <location>
        <begin position="28"/>
        <end position="91"/>
    </location>
</feature>
<keyword evidence="6" id="KW-0969">Cilium</keyword>
<dbReference type="EMBL" id="CYHE01000002">
    <property type="protein sequence ID" value="CUA92578.1"/>
    <property type="molecule type" value="Genomic_DNA"/>
</dbReference>
<keyword evidence="4" id="KW-1005">Bacterial flagellum biogenesis</keyword>
<dbReference type="CDD" id="cd11614">
    <property type="entry name" value="SAF_CpaB_FlgA_like"/>
    <property type="match status" value="1"/>
</dbReference>
<dbReference type="Gene3D" id="2.30.30.760">
    <property type="match status" value="1"/>
</dbReference>
<feature type="chain" id="PRO_5005393414" description="Flagella basal body P-ring formation protein FlgA" evidence="4">
    <location>
        <begin position="26"/>
        <end position="154"/>
    </location>
</feature>
<feature type="signal peptide" evidence="4">
    <location>
        <begin position="1"/>
        <end position="25"/>
    </location>
</feature>
<dbReference type="AlphaFoldDB" id="A0A0K6HP68"/>